<dbReference type="OrthoDB" id="9785080at2"/>
<evidence type="ECO:0000259" key="4">
    <source>
        <dbReference type="PROSITE" id="PS50893"/>
    </source>
</evidence>
<dbReference type="InterPro" id="IPR017871">
    <property type="entry name" value="ABC_transporter-like_CS"/>
</dbReference>
<dbReference type="PANTHER" id="PTHR43423:SF1">
    <property type="entry name" value="ABC TRANSPORTER I FAMILY MEMBER 17"/>
    <property type="match status" value="1"/>
</dbReference>
<evidence type="ECO:0000256" key="3">
    <source>
        <dbReference type="ARBA" id="ARBA00022840"/>
    </source>
</evidence>
<dbReference type="PANTHER" id="PTHR43423">
    <property type="entry name" value="ABC TRANSPORTER I FAMILY MEMBER 17"/>
    <property type="match status" value="1"/>
</dbReference>
<dbReference type="Proteomes" id="UP000326354">
    <property type="component" value="Chromosome"/>
</dbReference>
<feature type="domain" description="ABC transporter" evidence="4">
    <location>
        <begin position="3"/>
        <end position="218"/>
    </location>
</feature>
<evidence type="ECO:0000313" key="6">
    <source>
        <dbReference type="Proteomes" id="UP000326354"/>
    </source>
</evidence>
<dbReference type="RefSeq" id="WP_151966261.1">
    <property type="nucleotide sequence ID" value="NZ_AP019860.1"/>
</dbReference>
<dbReference type="GO" id="GO:0016887">
    <property type="term" value="F:ATP hydrolysis activity"/>
    <property type="evidence" value="ECO:0007669"/>
    <property type="project" value="InterPro"/>
</dbReference>
<sequence length="218" mass="24942">MKIEFKDVALQYAKKEPLFREVNFSVCHEDYVIIRGSSGTGKSSLLRLMNRLLEPSSGEIFVDDKPLYTYEVTHLRRKVTYLQQTPIIVEGCVAENLLLPFHLVSATKPAPSKEELRKWLDDLLLKDVCLDDDAQKLSVGQKQRIAFIRCLLLEPSLLLCDEPTSSLDPTAKDILEQCLENYHLEKNIGIVLVTHTDVKVQKAQVKKYILDSCRLREL</sequence>
<dbReference type="InterPro" id="IPR027417">
    <property type="entry name" value="P-loop_NTPase"/>
</dbReference>
<proteinExistence type="predicted"/>
<dbReference type="Gene3D" id="3.40.50.300">
    <property type="entry name" value="P-loop containing nucleotide triphosphate hydrolases"/>
    <property type="match status" value="1"/>
</dbReference>
<evidence type="ECO:0000256" key="2">
    <source>
        <dbReference type="ARBA" id="ARBA00022741"/>
    </source>
</evidence>
<reference evidence="5 6" key="1">
    <citation type="submission" date="2019-08" db="EMBL/GenBank/DDBJ databases">
        <title>Complete genome sequence of Candidatus Uab amorphum.</title>
        <authorList>
            <person name="Shiratori T."/>
            <person name="Suzuki S."/>
            <person name="Kakizawa Y."/>
            <person name="Ishida K."/>
        </authorList>
    </citation>
    <scope>NUCLEOTIDE SEQUENCE [LARGE SCALE GENOMIC DNA]</scope>
    <source>
        <strain evidence="5 6">SRT547</strain>
    </source>
</reference>
<dbReference type="EMBL" id="AP019860">
    <property type="protein sequence ID" value="BBM82001.1"/>
    <property type="molecule type" value="Genomic_DNA"/>
</dbReference>
<dbReference type="PROSITE" id="PS50893">
    <property type="entry name" value="ABC_TRANSPORTER_2"/>
    <property type="match status" value="1"/>
</dbReference>
<dbReference type="PROSITE" id="PS00211">
    <property type="entry name" value="ABC_TRANSPORTER_1"/>
    <property type="match status" value="1"/>
</dbReference>
<gene>
    <name evidence="5" type="ORF">UABAM_00344</name>
</gene>
<protein>
    <submittedName>
        <fullName evidence="5">ABC transporter ATP-binding protein</fullName>
    </submittedName>
</protein>
<evidence type="ECO:0000313" key="5">
    <source>
        <dbReference type="EMBL" id="BBM82001.1"/>
    </source>
</evidence>
<name>A0A5S9IIH2_UABAM</name>
<dbReference type="Pfam" id="PF00005">
    <property type="entry name" value="ABC_tran"/>
    <property type="match status" value="1"/>
</dbReference>
<accession>A0A5S9IIH2</accession>
<dbReference type="SMART" id="SM00382">
    <property type="entry name" value="AAA"/>
    <property type="match status" value="1"/>
</dbReference>
<dbReference type="InterPro" id="IPR003593">
    <property type="entry name" value="AAA+_ATPase"/>
</dbReference>
<dbReference type="AlphaFoldDB" id="A0A5S9IIH2"/>
<dbReference type="InterPro" id="IPR003439">
    <property type="entry name" value="ABC_transporter-like_ATP-bd"/>
</dbReference>
<dbReference type="GO" id="GO:0005524">
    <property type="term" value="F:ATP binding"/>
    <property type="evidence" value="ECO:0007669"/>
    <property type="project" value="UniProtKB-KW"/>
</dbReference>
<keyword evidence="1" id="KW-0813">Transport</keyword>
<keyword evidence="2" id="KW-0547">Nucleotide-binding</keyword>
<keyword evidence="6" id="KW-1185">Reference proteome</keyword>
<keyword evidence="3 5" id="KW-0067">ATP-binding</keyword>
<dbReference type="SUPFAM" id="SSF52540">
    <property type="entry name" value="P-loop containing nucleoside triphosphate hydrolases"/>
    <property type="match status" value="1"/>
</dbReference>
<evidence type="ECO:0000256" key="1">
    <source>
        <dbReference type="ARBA" id="ARBA00022448"/>
    </source>
</evidence>
<dbReference type="KEGG" id="uam:UABAM_00344"/>
<organism evidence="5 6">
    <name type="scientific">Uabimicrobium amorphum</name>
    <dbReference type="NCBI Taxonomy" id="2596890"/>
    <lineage>
        <taxon>Bacteria</taxon>
        <taxon>Pseudomonadati</taxon>
        <taxon>Planctomycetota</taxon>
        <taxon>Candidatus Uabimicrobiia</taxon>
        <taxon>Candidatus Uabimicrobiales</taxon>
        <taxon>Candidatus Uabimicrobiaceae</taxon>
        <taxon>Candidatus Uabimicrobium</taxon>
    </lineage>
</organism>